<organism evidence="1 2">
    <name type="scientific">Mycena sanguinolenta</name>
    <dbReference type="NCBI Taxonomy" id="230812"/>
    <lineage>
        <taxon>Eukaryota</taxon>
        <taxon>Fungi</taxon>
        <taxon>Dikarya</taxon>
        <taxon>Basidiomycota</taxon>
        <taxon>Agaricomycotina</taxon>
        <taxon>Agaricomycetes</taxon>
        <taxon>Agaricomycetidae</taxon>
        <taxon>Agaricales</taxon>
        <taxon>Marasmiineae</taxon>
        <taxon>Mycenaceae</taxon>
        <taxon>Mycena</taxon>
    </lineage>
</organism>
<keyword evidence="2" id="KW-1185">Reference proteome</keyword>
<protein>
    <submittedName>
        <fullName evidence="1">Uncharacterized protein</fullName>
    </submittedName>
</protein>
<sequence>MLDRLPPEICAIIFDFACRDGRTGLALSHVSRYIRNTSELARYTSIALVGRAQIIAFAQFVEHIHLKLETRYLFINGQESEEELKSIVYEAFAGTRKAETEYRNLARNQLPPPDDEKLREAEEAVALEATNAHLLLGREEASAVETILHALGPTLEILDIAVNKYVAMMLVNPVSLPHLVDLTTRCGFPLRLSDVPALEPTHSLRYLHVVDSPHQWPRVEIFFQKRNLIYCSLAHPPRIVRVV</sequence>
<reference evidence="1" key="1">
    <citation type="submission" date="2020-05" db="EMBL/GenBank/DDBJ databases">
        <title>Mycena genomes resolve the evolution of fungal bioluminescence.</title>
        <authorList>
            <person name="Tsai I.J."/>
        </authorList>
    </citation>
    <scope>NUCLEOTIDE SEQUENCE</scope>
    <source>
        <strain evidence="1">160909Yilan</strain>
    </source>
</reference>
<evidence type="ECO:0000313" key="1">
    <source>
        <dbReference type="EMBL" id="KAF7363634.1"/>
    </source>
</evidence>
<name>A0A8H6YS92_9AGAR</name>
<proteinExistence type="predicted"/>
<gene>
    <name evidence="1" type="ORF">MSAN_01020600</name>
</gene>
<evidence type="ECO:0000313" key="2">
    <source>
        <dbReference type="Proteomes" id="UP000623467"/>
    </source>
</evidence>
<accession>A0A8H6YS92</accession>
<dbReference type="OrthoDB" id="3256367at2759"/>
<dbReference type="AlphaFoldDB" id="A0A8H6YS92"/>
<dbReference type="EMBL" id="JACAZH010000007">
    <property type="protein sequence ID" value="KAF7363634.1"/>
    <property type="molecule type" value="Genomic_DNA"/>
</dbReference>
<comment type="caution">
    <text evidence="1">The sequence shown here is derived from an EMBL/GenBank/DDBJ whole genome shotgun (WGS) entry which is preliminary data.</text>
</comment>
<dbReference type="Proteomes" id="UP000623467">
    <property type="component" value="Unassembled WGS sequence"/>
</dbReference>